<reference evidence="3 4" key="1">
    <citation type="journal article" date="2018" name="Sci. Rep.">
        <title>Genomic signatures of local adaptation to the degree of environmental predictability in rotifers.</title>
        <authorList>
            <person name="Franch-Gras L."/>
            <person name="Hahn C."/>
            <person name="Garcia-Roger E.M."/>
            <person name="Carmona M.J."/>
            <person name="Serra M."/>
            <person name="Gomez A."/>
        </authorList>
    </citation>
    <scope>NUCLEOTIDE SEQUENCE [LARGE SCALE GENOMIC DNA]</scope>
    <source>
        <strain evidence="3">HYR1</strain>
    </source>
</reference>
<comment type="caution">
    <text evidence="3">The sequence shown here is derived from an EMBL/GenBank/DDBJ whole genome shotgun (WGS) entry which is preliminary data.</text>
</comment>
<keyword evidence="2" id="KW-0812">Transmembrane</keyword>
<protein>
    <submittedName>
        <fullName evidence="3">Uncharacterized protein</fullName>
    </submittedName>
</protein>
<sequence length="92" mass="10635">MIVLILKFDLKLQFAVKFIFSRFLAIFFGTLLHEILSLMLQELNSRKFTKIYYLFGLNLVIRGENSMNLPFERKTPSSSSKTNSNGINKIAN</sequence>
<name>A0A3M7PHK3_BRAPC</name>
<dbReference type="Proteomes" id="UP000276133">
    <property type="component" value="Unassembled WGS sequence"/>
</dbReference>
<accession>A0A3M7PHK3</accession>
<feature type="region of interest" description="Disordered" evidence="1">
    <location>
        <begin position="71"/>
        <end position="92"/>
    </location>
</feature>
<keyword evidence="4" id="KW-1185">Reference proteome</keyword>
<evidence type="ECO:0000313" key="4">
    <source>
        <dbReference type="Proteomes" id="UP000276133"/>
    </source>
</evidence>
<keyword evidence="2" id="KW-1133">Transmembrane helix</keyword>
<proteinExistence type="predicted"/>
<dbReference type="AlphaFoldDB" id="A0A3M7PHK3"/>
<dbReference type="EMBL" id="REGN01010925">
    <property type="protein sequence ID" value="RMZ98190.1"/>
    <property type="molecule type" value="Genomic_DNA"/>
</dbReference>
<gene>
    <name evidence="3" type="ORF">BpHYR1_027139</name>
</gene>
<organism evidence="3 4">
    <name type="scientific">Brachionus plicatilis</name>
    <name type="common">Marine rotifer</name>
    <name type="synonym">Brachionus muelleri</name>
    <dbReference type="NCBI Taxonomy" id="10195"/>
    <lineage>
        <taxon>Eukaryota</taxon>
        <taxon>Metazoa</taxon>
        <taxon>Spiralia</taxon>
        <taxon>Gnathifera</taxon>
        <taxon>Rotifera</taxon>
        <taxon>Eurotatoria</taxon>
        <taxon>Monogononta</taxon>
        <taxon>Pseudotrocha</taxon>
        <taxon>Ploima</taxon>
        <taxon>Brachionidae</taxon>
        <taxon>Brachionus</taxon>
    </lineage>
</organism>
<evidence type="ECO:0000313" key="3">
    <source>
        <dbReference type="EMBL" id="RMZ98190.1"/>
    </source>
</evidence>
<evidence type="ECO:0000256" key="2">
    <source>
        <dbReference type="SAM" id="Phobius"/>
    </source>
</evidence>
<feature type="compositionally biased region" description="Low complexity" evidence="1">
    <location>
        <begin position="76"/>
        <end position="85"/>
    </location>
</feature>
<evidence type="ECO:0000256" key="1">
    <source>
        <dbReference type="SAM" id="MobiDB-lite"/>
    </source>
</evidence>
<feature type="transmembrane region" description="Helical" evidence="2">
    <location>
        <begin position="20"/>
        <end position="40"/>
    </location>
</feature>
<keyword evidence="2" id="KW-0472">Membrane</keyword>